<reference evidence="1 2" key="1">
    <citation type="submission" date="2024-09" db="EMBL/GenBank/DDBJ databases">
        <authorList>
            <person name="Sun Q."/>
            <person name="Mori K."/>
        </authorList>
    </citation>
    <scope>NUCLEOTIDE SEQUENCE [LARGE SCALE GENOMIC DNA]</scope>
    <source>
        <strain evidence="1 2">CECT 8726</strain>
    </source>
</reference>
<dbReference type="EMBL" id="JBHMEA010000048">
    <property type="protein sequence ID" value="MFB9233232.1"/>
    <property type="molecule type" value="Genomic_DNA"/>
</dbReference>
<organism evidence="1 2">
    <name type="scientific">Pseudohalocynthiibacter aestuariivivens</name>
    <dbReference type="NCBI Taxonomy" id="1591409"/>
    <lineage>
        <taxon>Bacteria</taxon>
        <taxon>Pseudomonadati</taxon>
        <taxon>Pseudomonadota</taxon>
        <taxon>Alphaproteobacteria</taxon>
        <taxon>Rhodobacterales</taxon>
        <taxon>Paracoccaceae</taxon>
        <taxon>Pseudohalocynthiibacter</taxon>
    </lineage>
</organism>
<evidence type="ECO:0000313" key="2">
    <source>
        <dbReference type="Proteomes" id="UP001589683"/>
    </source>
</evidence>
<dbReference type="Proteomes" id="UP001589683">
    <property type="component" value="Unassembled WGS sequence"/>
</dbReference>
<evidence type="ECO:0008006" key="3">
    <source>
        <dbReference type="Google" id="ProtNLM"/>
    </source>
</evidence>
<keyword evidence="2" id="KW-1185">Reference proteome</keyword>
<protein>
    <recommendedName>
        <fullName evidence="3">DUF4376 domain-containing protein</fullName>
    </recommendedName>
</protein>
<dbReference type="RefSeq" id="WP_213889441.1">
    <property type="nucleotide sequence ID" value="NZ_JAGFNU010000006.1"/>
</dbReference>
<proteinExistence type="predicted"/>
<evidence type="ECO:0000313" key="1">
    <source>
        <dbReference type="EMBL" id="MFB9233232.1"/>
    </source>
</evidence>
<accession>A0ABV5JL79</accession>
<gene>
    <name evidence="1" type="ORF">ACFFUT_15680</name>
</gene>
<name>A0ABV5JL79_9RHOB</name>
<sequence length="197" mass="21342">MLSPPVGEFVIVDARAVSGVATSPVLQDVGEIIGNTVSLSAEAISLEAIACDEWEIREIPVPLDVMDPLLADVMLGPVELGDTVVDHRVLTGWNYGCEGESLIDILEIDGRVLVAPWMNGAVNLILERPLTSGEIHLAQTNLKNQKFLDQVSTGQLDEATIAAFGFWAEYRNQETQAYRFARTAITENLLVGLIGPD</sequence>
<comment type="caution">
    <text evidence="1">The sequence shown here is derived from an EMBL/GenBank/DDBJ whole genome shotgun (WGS) entry which is preliminary data.</text>
</comment>